<protein>
    <submittedName>
        <fullName evidence="2">ATP-dependent DNA helicase Q1</fullName>
    </submittedName>
</protein>
<keyword evidence="2" id="KW-0347">Helicase</keyword>
<gene>
    <name evidence="2" type="ORF">KUDE01_025550</name>
</gene>
<dbReference type="GO" id="GO:0004386">
    <property type="term" value="F:helicase activity"/>
    <property type="evidence" value="ECO:0007669"/>
    <property type="project" value="UniProtKB-KW"/>
</dbReference>
<dbReference type="AlphaFoldDB" id="A0AAD9BBB0"/>
<evidence type="ECO:0000313" key="2">
    <source>
        <dbReference type="EMBL" id="KAK1880021.1"/>
    </source>
</evidence>
<reference evidence="2" key="1">
    <citation type="submission" date="2023-04" db="EMBL/GenBank/DDBJ databases">
        <title>Chromosome-level genome of Chaenocephalus aceratus.</title>
        <authorList>
            <person name="Park H."/>
        </authorList>
    </citation>
    <scope>NUCLEOTIDE SEQUENCE</scope>
    <source>
        <strain evidence="2">DE</strain>
        <tissue evidence="2">Muscle</tissue>
    </source>
</reference>
<evidence type="ECO:0000313" key="3">
    <source>
        <dbReference type="Proteomes" id="UP001228049"/>
    </source>
</evidence>
<keyword evidence="2" id="KW-0547">Nucleotide-binding</keyword>
<keyword evidence="2" id="KW-0378">Hydrolase</keyword>
<dbReference type="EMBL" id="JASDAP010000025">
    <property type="protein sequence ID" value="KAK1880021.1"/>
    <property type="molecule type" value="Genomic_DNA"/>
</dbReference>
<feature type="region of interest" description="Disordered" evidence="1">
    <location>
        <begin position="57"/>
        <end position="84"/>
    </location>
</feature>
<keyword evidence="2" id="KW-0067">ATP-binding</keyword>
<sequence>MESHEGNKQGAKAISTVKTKMVVGSLGTIFTSHCQRLSLVKVLKRYDELKEKLTESQRTEAMVTGDEALGSARSTRAPSAGREA</sequence>
<comment type="caution">
    <text evidence="2">The sequence shown here is derived from an EMBL/GenBank/DDBJ whole genome shotgun (WGS) entry which is preliminary data.</text>
</comment>
<proteinExistence type="predicted"/>
<keyword evidence="3" id="KW-1185">Reference proteome</keyword>
<dbReference type="Proteomes" id="UP001228049">
    <property type="component" value="Unassembled WGS sequence"/>
</dbReference>
<organism evidence="2 3">
    <name type="scientific">Dissostichus eleginoides</name>
    <name type="common">Patagonian toothfish</name>
    <name type="synonym">Dissostichus amissus</name>
    <dbReference type="NCBI Taxonomy" id="100907"/>
    <lineage>
        <taxon>Eukaryota</taxon>
        <taxon>Metazoa</taxon>
        <taxon>Chordata</taxon>
        <taxon>Craniata</taxon>
        <taxon>Vertebrata</taxon>
        <taxon>Euteleostomi</taxon>
        <taxon>Actinopterygii</taxon>
        <taxon>Neopterygii</taxon>
        <taxon>Teleostei</taxon>
        <taxon>Neoteleostei</taxon>
        <taxon>Acanthomorphata</taxon>
        <taxon>Eupercaria</taxon>
        <taxon>Perciformes</taxon>
        <taxon>Notothenioidei</taxon>
        <taxon>Nototheniidae</taxon>
        <taxon>Dissostichus</taxon>
    </lineage>
</organism>
<accession>A0AAD9BBB0</accession>
<evidence type="ECO:0000256" key="1">
    <source>
        <dbReference type="SAM" id="MobiDB-lite"/>
    </source>
</evidence>
<name>A0AAD9BBB0_DISEL</name>